<gene>
    <name evidence="2" type="ORF">SAMN05216238_102124</name>
</gene>
<dbReference type="STRING" id="640948.SAMN05216238_102124"/>
<dbReference type="Pfam" id="PF15980">
    <property type="entry name" value="ComGF"/>
    <property type="match status" value="1"/>
</dbReference>
<accession>A0A1I1T5L4</accession>
<reference evidence="3" key="1">
    <citation type="submission" date="2016-10" db="EMBL/GenBank/DDBJ databases">
        <authorList>
            <person name="Varghese N."/>
            <person name="Submissions S."/>
        </authorList>
    </citation>
    <scope>NUCLEOTIDE SEQUENCE [LARGE SCALE GENOMIC DNA]</scope>
    <source>
        <strain evidence="3">DSM 22530</strain>
    </source>
</reference>
<dbReference type="AlphaFoldDB" id="A0A1I1T5L4"/>
<keyword evidence="1" id="KW-1133">Transmembrane helix</keyword>
<dbReference type="InterPro" id="IPR016977">
    <property type="entry name" value="ComGF"/>
</dbReference>
<dbReference type="EMBL" id="FOMR01000002">
    <property type="protein sequence ID" value="SFD53879.1"/>
    <property type="molecule type" value="Genomic_DNA"/>
</dbReference>
<feature type="transmembrane region" description="Helical" evidence="1">
    <location>
        <begin position="21"/>
        <end position="44"/>
    </location>
</feature>
<keyword evidence="3" id="KW-1185">Reference proteome</keyword>
<keyword evidence="1" id="KW-0472">Membrane</keyword>
<sequence length="148" mass="16908">MFKIKQSNSAYTAFRRDESGVTFISILLMISIIFTTIPFAIYLAKAVNIDSNYDALSVQQFFNYLRDEVISASDLTIEPRKLTLDMADGSTATFQKYDDRIVRRLNNGFEIYLREVQNVKFTPSPFGVRASITTINGDQYEKTIVAYN</sequence>
<evidence type="ECO:0000313" key="3">
    <source>
        <dbReference type="Proteomes" id="UP000199474"/>
    </source>
</evidence>
<dbReference type="OrthoDB" id="2361316at2"/>
<organism evidence="2 3">
    <name type="scientific">Lentibacillus persicus</name>
    <dbReference type="NCBI Taxonomy" id="640948"/>
    <lineage>
        <taxon>Bacteria</taxon>
        <taxon>Bacillati</taxon>
        <taxon>Bacillota</taxon>
        <taxon>Bacilli</taxon>
        <taxon>Bacillales</taxon>
        <taxon>Bacillaceae</taxon>
        <taxon>Lentibacillus</taxon>
    </lineage>
</organism>
<dbReference type="Proteomes" id="UP000199474">
    <property type="component" value="Unassembled WGS sequence"/>
</dbReference>
<evidence type="ECO:0000313" key="2">
    <source>
        <dbReference type="EMBL" id="SFD53879.1"/>
    </source>
</evidence>
<keyword evidence="1" id="KW-0812">Transmembrane</keyword>
<evidence type="ECO:0000256" key="1">
    <source>
        <dbReference type="SAM" id="Phobius"/>
    </source>
</evidence>
<protein>
    <submittedName>
        <fullName evidence="2">Competence protein ComGF</fullName>
    </submittedName>
</protein>
<name>A0A1I1T5L4_9BACI</name>
<dbReference type="RefSeq" id="WP_090080994.1">
    <property type="nucleotide sequence ID" value="NZ_FOMR01000002.1"/>
</dbReference>
<proteinExistence type="predicted"/>